<gene>
    <name evidence="1" type="ORF">BJ138DRAFT_999717</name>
</gene>
<evidence type="ECO:0000313" key="2">
    <source>
        <dbReference type="Proteomes" id="UP000790377"/>
    </source>
</evidence>
<dbReference type="Proteomes" id="UP000790377">
    <property type="component" value="Unassembled WGS sequence"/>
</dbReference>
<keyword evidence="2" id="KW-1185">Reference proteome</keyword>
<comment type="caution">
    <text evidence="1">The sequence shown here is derived from an EMBL/GenBank/DDBJ whole genome shotgun (WGS) entry which is preliminary data.</text>
</comment>
<name>A0ACB8AME9_9AGAM</name>
<evidence type="ECO:0000313" key="1">
    <source>
        <dbReference type="EMBL" id="KAH7914640.1"/>
    </source>
</evidence>
<protein>
    <submittedName>
        <fullName evidence="1">Uncharacterized protein</fullName>
    </submittedName>
</protein>
<sequence>MSTQNATQAKDRLYAQLASTLKNMSRAVGQTADLFEQLQVDLDAMRVLAGTHAAQFVTVAAELNPEPDQASDDGAAAVQDNQSRE</sequence>
<dbReference type="EMBL" id="MU267611">
    <property type="protein sequence ID" value="KAH7914640.1"/>
    <property type="molecule type" value="Genomic_DNA"/>
</dbReference>
<proteinExistence type="predicted"/>
<organism evidence="1 2">
    <name type="scientific">Hygrophoropsis aurantiaca</name>
    <dbReference type="NCBI Taxonomy" id="72124"/>
    <lineage>
        <taxon>Eukaryota</taxon>
        <taxon>Fungi</taxon>
        <taxon>Dikarya</taxon>
        <taxon>Basidiomycota</taxon>
        <taxon>Agaricomycotina</taxon>
        <taxon>Agaricomycetes</taxon>
        <taxon>Agaricomycetidae</taxon>
        <taxon>Boletales</taxon>
        <taxon>Coniophorineae</taxon>
        <taxon>Hygrophoropsidaceae</taxon>
        <taxon>Hygrophoropsis</taxon>
    </lineage>
</organism>
<accession>A0ACB8AME9</accession>
<reference evidence="1" key="1">
    <citation type="journal article" date="2021" name="New Phytol.">
        <title>Evolutionary innovations through gain and loss of genes in the ectomycorrhizal Boletales.</title>
        <authorList>
            <person name="Wu G."/>
            <person name="Miyauchi S."/>
            <person name="Morin E."/>
            <person name="Kuo A."/>
            <person name="Drula E."/>
            <person name="Varga T."/>
            <person name="Kohler A."/>
            <person name="Feng B."/>
            <person name="Cao Y."/>
            <person name="Lipzen A."/>
            <person name="Daum C."/>
            <person name="Hundley H."/>
            <person name="Pangilinan J."/>
            <person name="Johnson J."/>
            <person name="Barry K."/>
            <person name="LaButti K."/>
            <person name="Ng V."/>
            <person name="Ahrendt S."/>
            <person name="Min B."/>
            <person name="Choi I.G."/>
            <person name="Park H."/>
            <person name="Plett J.M."/>
            <person name="Magnuson J."/>
            <person name="Spatafora J.W."/>
            <person name="Nagy L.G."/>
            <person name="Henrissat B."/>
            <person name="Grigoriev I.V."/>
            <person name="Yang Z.L."/>
            <person name="Xu J."/>
            <person name="Martin F.M."/>
        </authorList>
    </citation>
    <scope>NUCLEOTIDE SEQUENCE</scope>
    <source>
        <strain evidence="1">ATCC 28755</strain>
    </source>
</reference>